<evidence type="ECO:0000313" key="6">
    <source>
        <dbReference type="Proteomes" id="UP000632535"/>
    </source>
</evidence>
<dbReference type="SUPFAM" id="SSF55347">
    <property type="entry name" value="Glyceraldehyde-3-phosphate dehydrogenase-like, C-terminal domain"/>
    <property type="match status" value="1"/>
</dbReference>
<dbReference type="SUPFAM" id="SSF51735">
    <property type="entry name" value="NAD(P)-binding Rossmann-fold domains"/>
    <property type="match status" value="1"/>
</dbReference>
<dbReference type="Gene3D" id="3.40.50.720">
    <property type="entry name" value="NAD(P)-binding Rossmann-like Domain"/>
    <property type="match status" value="1"/>
</dbReference>
<keyword evidence="2" id="KW-0520">NAD</keyword>
<dbReference type="InterPro" id="IPR050463">
    <property type="entry name" value="Gfo/Idh/MocA_oxidrdct_glycsds"/>
</dbReference>
<keyword evidence="6" id="KW-1185">Reference proteome</keyword>
<gene>
    <name evidence="5" type="ORF">GCM10007368_04170</name>
</gene>
<evidence type="ECO:0000256" key="1">
    <source>
        <dbReference type="ARBA" id="ARBA00023002"/>
    </source>
</evidence>
<comment type="caution">
    <text evidence="5">The sequence shown here is derived from an EMBL/GenBank/DDBJ whole genome shotgun (WGS) entry which is preliminary data.</text>
</comment>
<dbReference type="Gene3D" id="3.30.360.10">
    <property type="entry name" value="Dihydrodipicolinate Reductase, domain 2"/>
    <property type="match status" value="1"/>
</dbReference>
<dbReference type="PANTHER" id="PTHR43818:SF11">
    <property type="entry name" value="BCDNA.GH03377"/>
    <property type="match status" value="1"/>
</dbReference>
<proteinExistence type="predicted"/>
<dbReference type="Pfam" id="PF01408">
    <property type="entry name" value="GFO_IDH_MocA"/>
    <property type="match status" value="1"/>
</dbReference>
<dbReference type="Pfam" id="PF22725">
    <property type="entry name" value="GFO_IDH_MocA_C3"/>
    <property type="match status" value="1"/>
</dbReference>
<reference evidence="6" key="1">
    <citation type="journal article" date="2019" name="Int. J. Syst. Evol. Microbiol.">
        <title>The Global Catalogue of Microorganisms (GCM) 10K type strain sequencing project: providing services to taxonomists for standard genome sequencing and annotation.</title>
        <authorList>
            <consortium name="The Broad Institute Genomics Platform"/>
            <consortium name="The Broad Institute Genome Sequencing Center for Infectious Disease"/>
            <person name="Wu L."/>
            <person name="Ma J."/>
        </authorList>
    </citation>
    <scope>NUCLEOTIDE SEQUENCE [LARGE SCALE GENOMIC DNA]</scope>
    <source>
        <strain evidence="6">CCM 8653</strain>
    </source>
</reference>
<evidence type="ECO:0000313" key="5">
    <source>
        <dbReference type="EMBL" id="GGI05038.1"/>
    </source>
</evidence>
<sequence length="381" mass="38587">MGEPMRERADGPVGLGIVGLGVISRQYLDTLAGHPGVRVAAVTDLDGSRARAVAAELPGARVAADLDALVADDDVDVVLDLTTPAVHAHVAKACAAAGVDRYGEKPLAVDLASSREVMAAAAAAGTRVGCAPDTVLGTGVQTARAAVEQGRVGTPTAAVATWVSPGHEAWHPHPDFYYAAGGGPLLDMGPYYLTSLVQILGPVAWVQGAASRSRDERTIATGPRAGERVPVEVATHVTGVLGHTSGALSTVTVSFDAAGSHARPIEVHGTDGSLVVPDPNTFDGDVERCRRGARSWEVLPPSAGFEAAGRGVGLLEMVGAAGLGDAPASPRAGGDVGLHVMEVMSGLLGSADDGRRAAMTTTPALPPLVPLTPAAVWHGGR</sequence>
<dbReference type="InterPro" id="IPR000683">
    <property type="entry name" value="Gfo/Idh/MocA-like_OxRdtase_N"/>
</dbReference>
<dbReference type="EMBL" id="BMDG01000001">
    <property type="protein sequence ID" value="GGI05038.1"/>
    <property type="molecule type" value="Genomic_DNA"/>
</dbReference>
<evidence type="ECO:0000259" key="3">
    <source>
        <dbReference type="Pfam" id="PF01408"/>
    </source>
</evidence>
<evidence type="ECO:0000256" key="2">
    <source>
        <dbReference type="ARBA" id="ARBA00023027"/>
    </source>
</evidence>
<feature type="domain" description="GFO/IDH/MocA-like oxidoreductase" evidence="4">
    <location>
        <begin position="140"/>
        <end position="275"/>
    </location>
</feature>
<accession>A0ABQ2B456</accession>
<name>A0ABQ2B456_9MICO</name>
<dbReference type="PANTHER" id="PTHR43818">
    <property type="entry name" value="BCDNA.GH03377"/>
    <property type="match status" value="1"/>
</dbReference>
<dbReference type="InterPro" id="IPR055170">
    <property type="entry name" value="GFO_IDH_MocA-like_dom"/>
</dbReference>
<protein>
    <submittedName>
        <fullName evidence="5">Oxidoreductase</fullName>
    </submittedName>
</protein>
<evidence type="ECO:0000259" key="4">
    <source>
        <dbReference type="Pfam" id="PF22725"/>
    </source>
</evidence>
<dbReference type="Proteomes" id="UP000632535">
    <property type="component" value="Unassembled WGS sequence"/>
</dbReference>
<keyword evidence="1" id="KW-0560">Oxidoreductase</keyword>
<feature type="domain" description="Gfo/Idh/MocA-like oxidoreductase N-terminal" evidence="3">
    <location>
        <begin position="15"/>
        <end position="128"/>
    </location>
</feature>
<organism evidence="5 6">
    <name type="scientific">Isoptericola cucumis</name>
    <dbReference type="NCBI Taxonomy" id="1776856"/>
    <lineage>
        <taxon>Bacteria</taxon>
        <taxon>Bacillati</taxon>
        <taxon>Actinomycetota</taxon>
        <taxon>Actinomycetes</taxon>
        <taxon>Micrococcales</taxon>
        <taxon>Promicromonosporaceae</taxon>
        <taxon>Isoptericola</taxon>
    </lineage>
</organism>
<dbReference type="InterPro" id="IPR036291">
    <property type="entry name" value="NAD(P)-bd_dom_sf"/>
</dbReference>